<evidence type="ECO:0000313" key="5">
    <source>
        <dbReference type="EMBL" id="OPX42906.1"/>
    </source>
</evidence>
<dbReference type="Proteomes" id="UP000191554">
    <property type="component" value="Unassembled WGS sequence"/>
</dbReference>
<evidence type="ECO:0000256" key="2">
    <source>
        <dbReference type="ARBA" id="ARBA00022840"/>
    </source>
</evidence>
<dbReference type="GO" id="GO:0004467">
    <property type="term" value="F:long-chain fatty acid-CoA ligase activity"/>
    <property type="evidence" value="ECO:0007669"/>
    <property type="project" value="UniProtKB-EC"/>
</dbReference>
<feature type="domain" description="AMP-dependent synthetase/ligase" evidence="4">
    <location>
        <begin position="36"/>
        <end position="435"/>
    </location>
</feature>
<protein>
    <submittedName>
        <fullName evidence="5">Long-chain-fatty-acid--CoA ligase FadD15</fullName>
        <ecNumber evidence="5">6.2.1.3</ecNumber>
    </submittedName>
</protein>
<reference evidence="5 6" key="1">
    <citation type="submission" date="2017-03" db="EMBL/GenBank/DDBJ databases">
        <title>Genome sequence of Clostridium hungatei DSM 14427.</title>
        <authorList>
            <person name="Poehlein A."/>
            <person name="Daniel R."/>
        </authorList>
    </citation>
    <scope>NUCLEOTIDE SEQUENCE [LARGE SCALE GENOMIC DNA]</scope>
    <source>
        <strain evidence="5 6">DSM 14427</strain>
    </source>
</reference>
<sequence length="609" mass="67441">MHKKGIFLSEVDGRKTVTGLGYYETDTVGDFRQLVRNSVKQFGNKAAFKFKSDNRIIVKTYNEFGAEVDALGTALLSLGLKDKRIAVIGENRYEWAVSLFSIVNGAGIAVPLDKHLPEVEIEKLISRGRVDAIFYSRHFHGEMLELSGRNTGIQQFICMDSMEGVCPPGFSSLADLLEKGRSLLASGDRSYVDAEIDPERLSLLLFTSGTTSMAKGVMLSQRNVCTDISAVTSIIKVHPNDVHLSILPLHHTFELSAGMMFMIKNGVTIAYAEGIKHIARNLKEFEVTLLVVVPAILEAMYKKLQDGLKKAGKQKTVRVLGKVSNALSSVGIDIRRKLFKKVLEQIGPGLRLAISGAAPIDKEIIHGFGTLGLKVIQGYGLTETSPVVSANNDFYNMAGTIGQPMKGIEVAIDKPDENGMGEIITRGPNVMLGYYEDEAATREAVDEQGWFHTGDLGFIDDRGFITITGRAKSMIVFTNGKKAFPEEYEMLMNNIEGVKESFAWGNAAPDGDIQVCAKVVINEAVLAEKFCRKPEPDEIAEMLQGEIKRLNEDLPQYKIIRYFVLSYEELIKTTTLKIKRPVEFDRISEQLKLAGTTMRKANRRVIEQL</sequence>
<dbReference type="InterPro" id="IPR020845">
    <property type="entry name" value="AMP-binding_CS"/>
</dbReference>
<dbReference type="PANTHER" id="PTHR43272">
    <property type="entry name" value="LONG-CHAIN-FATTY-ACID--COA LIGASE"/>
    <property type="match status" value="1"/>
</dbReference>
<keyword evidence="6" id="KW-1185">Reference proteome</keyword>
<dbReference type="PANTHER" id="PTHR43272:SF33">
    <property type="entry name" value="AMP-BINDING DOMAIN-CONTAINING PROTEIN-RELATED"/>
    <property type="match status" value="1"/>
</dbReference>
<dbReference type="EMBL" id="MZGX01000023">
    <property type="protein sequence ID" value="OPX42906.1"/>
    <property type="molecule type" value="Genomic_DNA"/>
</dbReference>
<dbReference type="EC" id="6.2.1.3" evidence="5"/>
<dbReference type="AlphaFoldDB" id="A0A1V4SHD4"/>
<proteinExistence type="predicted"/>
<keyword evidence="1" id="KW-0547">Nucleotide-binding</keyword>
<dbReference type="InterPro" id="IPR045851">
    <property type="entry name" value="AMP-bd_C_sf"/>
</dbReference>
<evidence type="ECO:0000259" key="4">
    <source>
        <dbReference type="Pfam" id="PF00501"/>
    </source>
</evidence>
<gene>
    <name evidence="5" type="ORF">CLHUN_32300</name>
</gene>
<evidence type="ECO:0000256" key="1">
    <source>
        <dbReference type="ARBA" id="ARBA00022741"/>
    </source>
</evidence>
<evidence type="ECO:0000313" key="6">
    <source>
        <dbReference type="Proteomes" id="UP000191554"/>
    </source>
</evidence>
<dbReference type="SUPFAM" id="SSF56801">
    <property type="entry name" value="Acetyl-CoA synthetase-like"/>
    <property type="match status" value="1"/>
</dbReference>
<dbReference type="OrthoDB" id="9778383at2"/>
<evidence type="ECO:0000256" key="3">
    <source>
        <dbReference type="ARBA" id="ARBA00024484"/>
    </source>
</evidence>
<keyword evidence="2" id="KW-0067">ATP-binding</keyword>
<comment type="catalytic activity">
    <reaction evidence="3">
        <text>a long-chain fatty acid + ATP + CoA = a long-chain fatty acyl-CoA + AMP + diphosphate</text>
        <dbReference type="Rhea" id="RHEA:15421"/>
        <dbReference type="ChEBI" id="CHEBI:30616"/>
        <dbReference type="ChEBI" id="CHEBI:33019"/>
        <dbReference type="ChEBI" id="CHEBI:57287"/>
        <dbReference type="ChEBI" id="CHEBI:57560"/>
        <dbReference type="ChEBI" id="CHEBI:83139"/>
        <dbReference type="ChEBI" id="CHEBI:456215"/>
        <dbReference type="EC" id="6.2.1.3"/>
    </reaction>
    <physiologicalReaction direction="left-to-right" evidence="3">
        <dbReference type="Rhea" id="RHEA:15422"/>
    </physiologicalReaction>
</comment>
<dbReference type="RefSeq" id="WP_080065667.1">
    <property type="nucleotide sequence ID" value="NZ_MZGX01000023.1"/>
</dbReference>
<dbReference type="PROSITE" id="PS00455">
    <property type="entry name" value="AMP_BINDING"/>
    <property type="match status" value="1"/>
</dbReference>
<dbReference type="InterPro" id="IPR042099">
    <property type="entry name" value="ANL_N_sf"/>
</dbReference>
<accession>A0A1V4SHD4</accession>
<dbReference type="InterPro" id="IPR000873">
    <property type="entry name" value="AMP-dep_synth/lig_dom"/>
</dbReference>
<organism evidence="5 6">
    <name type="scientific">Ruminiclostridium hungatei</name>
    <name type="common">Clostridium hungatei</name>
    <dbReference type="NCBI Taxonomy" id="48256"/>
    <lineage>
        <taxon>Bacteria</taxon>
        <taxon>Bacillati</taxon>
        <taxon>Bacillota</taxon>
        <taxon>Clostridia</taxon>
        <taxon>Eubacteriales</taxon>
        <taxon>Oscillospiraceae</taxon>
        <taxon>Ruminiclostridium</taxon>
    </lineage>
</organism>
<keyword evidence="5" id="KW-0436">Ligase</keyword>
<dbReference type="Pfam" id="PF00501">
    <property type="entry name" value="AMP-binding"/>
    <property type="match status" value="1"/>
</dbReference>
<dbReference type="GO" id="GO:0016020">
    <property type="term" value="C:membrane"/>
    <property type="evidence" value="ECO:0007669"/>
    <property type="project" value="TreeGrafter"/>
</dbReference>
<comment type="caution">
    <text evidence="5">The sequence shown here is derived from an EMBL/GenBank/DDBJ whole genome shotgun (WGS) entry which is preliminary data.</text>
</comment>
<dbReference type="Gene3D" id="3.40.50.12780">
    <property type="entry name" value="N-terminal domain of ligase-like"/>
    <property type="match status" value="1"/>
</dbReference>
<dbReference type="GO" id="GO:0005524">
    <property type="term" value="F:ATP binding"/>
    <property type="evidence" value="ECO:0007669"/>
    <property type="project" value="UniProtKB-KW"/>
</dbReference>
<dbReference type="STRING" id="48256.CLHUN_32300"/>
<name>A0A1V4SHD4_RUMHU</name>
<dbReference type="Gene3D" id="3.30.300.30">
    <property type="match status" value="1"/>
</dbReference>